<keyword evidence="4" id="KW-1185">Reference proteome</keyword>
<dbReference type="Gene3D" id="6.10.30.10">
    <property type="match status" value="1"/>
</dbReference>
<dbReference type="Proteomes" id="UP001385892">
    <property type="component" value="Unassembled WGS sequence"/>
</dbReference>
<protein>
    <submittedName>
        <fullName evidence="3">Zn-ribbon domain-containing OB-fold protein</fullName>
    </submittedName>
</protein>
<dbReference type="PANTHER" id="PTHR34075:SF5">
    <property type="entry name" value="BLR3430 PROTEIN"/>
    <property type="match status" value="1"/>
</dbReference>
<evidence type="ECO:0000259" key="2">
    <source>
        <dbReference type="Pfam" id="PF12172"/>
    </source>
</evidence>
<gene>
    <name evidence="3" type="ORF">WKW82_31425</name>
</gene>
<dbReference type="Pfam" id="PF12172">
    <property type="entry name" value="zf-ChsH2"/>
    <property type="match status" value="1"/>
</dbReference>
<dbReference type="InterPro" id="IPR002878">
    <property type="entry name" value="ChsH2_C"/>
</dbReference>
<accession>A0ABU8WUG3</accession>
<evidence type="ECO:0000259" key="1">
    <source>
        <dbReference type="Pfam" id="PF01796"/>
    </source>
</evidence>
<feature type="domain" description="ChsH2 C-terminal OB-fold" evidence="1">
    <location>
        <begin position="56"/>
        <end position="121"/>
    </location>
</feature>
<dbReference type="InterPro" id="IPR012340">
    <property type="entry name" value="NA-bd_OB-fold"/>
</dbReference>
<comment type="caution">
    <text evidence="3">The sequence shown here is derived from an EMBL/GenBank/DDBJ whole genome shotgun (WGS) entry which is preliminary data.</text>
</comment>
<dbReference type="SUPFAM" id="SSF50249">
    <property type="entry name" value="Nucleic acid-binding proteins"/>
    <property type="match status" value="1"/>
</dbReference>
<name>A0ABU8WUG3_9BURK</name>
<sequence length="143" mass="15907">MDMTSLPTPVANADSTVYWNAARERRLVIRKCKACSQFHFMPRHLCPVCWSDDLEWVDSKGTGTVHSFTVVRRAPLANFATRVPYVVALIDLDEGPRMVTNIVGEDALSVRIGDPVSVEFEERGEGAMLPQFRRATTAGEAKP</sequence>
<dbReference type="EMBL" id="JBBKZT010000020">
    <property type="protein sequence ID" value="MEJ8851185.1"/>
    <property type="molecule type" value="Genomic_DNA"/>
</dbReference>
<feature type="domain" description="ChsH2 rubredoxin-like zinc ribbon" evidence="2">
    <location>
        <begin position="19"/>
        <end position="55"/>
    </location>
</feature>
<dbReference type="InterPro" id="IPR022002">
    <property type="entry name" value="ChsH2_Znr"/>
</dbReference>
<evidence type="ECO:0000313" key="4">
    <source>
        <dbReference type="Proteomes" id="UP001385892"/>
    </source>
</evidence>
<dbReference type="Pfam" id="PF01796">
    <property type="entry name" value="OB_ChsH2_C"/>
    <property type="match status" value="1"/>
</dbReference>
<organism evidence="3 4">
    <name type="scientific">Variovorax rhizosphaerae</name>
    <dbReference type="NCBI Taxonomy" id="1836200"/>
    <lineage>
        <taxon>Bacteria</taxon>
        <taxon>Pseudomonadati</taxon>
        <taxon>Pseudomonadota</taxon>
        <taxon>Betaproteobacteria</taxon>
        <taxon>Burkholderiales</taxon>
        <taxon>Comamonadaceae</taxon>
        <taxon>Variovorax</taxon>
    </lineage>
</organism>
<reference evidence="3 4" key="1">
    <citation type="submission" date="2024-03" db="EMBL/GenBank/DDBJ databases">
        <title>Novel species of the genus Variovorax.</title>
        <authorList>
            <person name="Liu Q."/>
            <person name="Xin Y.-H."/>
        </authorList>
    </citation>
    <scope>NUCLEOTIDE SEQUENCE [LARGE SCALE GENOMIC DNA]</scope>
    <source>
        <strain evidence="3 4">KACC 18900</strain>
    </source>
</reference>
<dbReference type="RefSeq" id="WP_340346723.1">
    <property type="nucleotide sequence ID" value="NZ_JBBKZT010000020.1"/>
</dbReference>
<dbReference type="PANTHER" id="PTHR34075">
    <property type="entry name" value="BLR3430 PROTEIN"/>
    <property type="match status" value="1"/>
</dbReference>
<dbReference type="InterPro" id="IPR052513">
    <property type="entry name" value="Thioester_dehydratase-like"/>
</dbReference>
<proteinExistence type="predicted"/>
<evidence type="ECO:0000313" key="3">
    <source>
        <dbReference type="EMBL" id="MEJ8851185.1"/>
    </source>
</evidence>